<keyword evidence="12" id="KW-0408">Iron</keyword>
<dbReference type="GO" id="GO:0006351">
    <property type="term" value="P:DNA-templated transcription"/>
    <property type="evidence" value="ECO:0007669"/>
    <property type="project" value="InterPro"/>
</dbReference>
<dbReference type="Gene3D" id="1.20.120.1770">
    <property type="match status" value="1"/>
</dbReference>
<evidence type="ECO:0000256" key="12">
    <source>
        <dbReference type="ARBA" id="ARBA00023004"/>
    </source>
</evidence>
<feature type="transmembrane region" description="Helical" evidence="16">
    <location>
        <begin position="128"/>
        <end position="147"/>
    </location>
</feature>
<dbReference type="EMBL" id="JAYMYR010000004">
    <property type="protein sequence ID" value="KAK7368640.1"/>
    <property type="molecule type" value="Genomic_DNA"/>
</dbReference>
<dbReference type="CDD" id="cd08760">
    <property type="entry name" value="Cyt_b561_FRRS1_like"/>
    <property type="match status" value="1"/>
</dbReference>
<dbReference type="CDD" id="cd04329">
    <property type="entry name" value="RNAP_II_Rpb7_N"/>
    <property type="match status" value="1"/>
</dbReference>
<evidence type="ECO:0000313" key="20">
    <source>
        <dbReference type="Proteomes" id="UP001374584"/>
    </source>
</evidence>
<feature type="transmembrane region" description="Helical" evidence="16">
    <location>
        <begin position="93"/>
        <end position="116"/>
    </location>
</feature>
<dbReference type="InterPro" id="IPR045150">
    <property type="entry name" value="CYB561D1/2"/>
</dbReference>
<dbReference type="CDD" id="cd04462">
    <property type="entry name" value="S1_RNAPII_Rpb7"/>
    <property type="match status" value="1"/>
</dbReference>
<gene>
    <name evidence="19" type="ORF">VNO80_10668</name>
</gene>
<reference evidence="19 20" key="1">
    <citation type="submission" date="2024-01" db="EMBL/GenBank/DDBJ databases">
        <title>The genomes of 5 underutilized Papilionoideae crops provide insights into root nodulation and disease resistanc.</title>
        <authorList>
            <person name="Jiang F."/>
        </authorList>
    </citation>
    <scope>NUCLEOTIDE SEQUENCE [LARGE SCALE GENOMIC DNA]</scope>
    <source>
        <strain evidence="19">JINMINGXINNONG_FW02</strain>
        <tissue evidence="19">Leaves</tissue>
    </source>
</reference>
<keyword evidence="20" id="KW-1185">Reference proteome</keyword>
<evidence type="ECO:0000259" key="18">
    <source>
        <dbReference type="PROSITE" id="PS50939"/>
    </source>
</evidence>
<dbReference type="GO" id="GO:0016020">
    <property type="term" value="C:membrane"/>
    <property type="evidence" value="ECO:0007669"/>
    <property type="project" value="UniProtKB-SubCell"/>
</dbReference>
<dbReference type="FunFam" id="3.30.1490.120:FF:000001">
    <property type="entry name" value="DNA-directed RNA polymerase II subunit RPB7"/>
    <property type="match status" value="1"/>
</dbReference>
<dbReference type="Pfam" id="PF03188">
    <property type="entry name" value="Cytochrom_B561"/>
    <property type="match status" value="1"/>
</dbReference>
<dbReference type="GO" id="GO:0140575">
    <property type="term" value="F:transmembrane monodehydroascorbate reductase activity"/>
    <property type="evidence" value="ECO:0007669"/>
    <property type="project" value="InterPro"/>
</dbReference>
<evidence type="ECO:0000256" key="10">
    <source>
        <dbReference type="ARBA" id="ARBA00022982"/>
    </source>
</evidence>
<dbReference type="SMART" id="SM00665">
    <property type="entry name" value="B561"/>
    <property type="match status" value="1"/>
</dbReference>
<evidence type="ECO:0000256" key="2">
    <source>
        <dbReference type="ARBA" id="ARBA00004123"/>
    </source>
</evidence>
<keyword evidence="11 16" id="KW-1133">Transmembrane helix</keyword>
<keyword evidence="7" id="KW-0349">Heme</keyword>
<feature type="transmembrane region" description="Helical" evidence="16">
    <location>
        <begin position="60"/>
        <end position="81"/>
    </location>
</feature>
<evidence type="ECO:0000256" key="13">
    <source>
        <dbReference type="ARBA" id="ARBA00023136"/>
    </source>
</evidence>
<evidence type="ECO:0000256" key="16">
    <source>
        <dbReference type="SAM" id="Phobius"/>
    </source>
</evidence>
<keyword evidence="10" id="KW-0249">Electron transport</keyword>
<feature type="transmembrane region" description="Helical" evidence="16">
    <location>
        <begin position="159"/>
        <end position="182"/>
    </location>
</feature>
<feature type="transmembrane region" description="Helical" evidence="16">
    <location>
        <begin position="281"/>
        <end position="299"/>
    </location>
</feature>
<keyword evidence="5" id="KW-0813">Transport</keyword>
<protein>
    <recommendedName>
        <fullName evidence="18">Cytochrome b561 domain-containing protein</fullName>
    </recommendedName>
</protein>
<keyword evidence="8 16" id="KW-0812">Transmembrane</keyword>
<dbReference type="Proteomes" id="UP001374584">
    <property type="component" value="Unassembled WGS sequence"/>
</dbReference>
<comment type="subcellular location">
    <subcellularLocation>
        <location evidence="3">Membrane</location>
        <topology evidence="3">Multi-pass membrane protein</topology>
    </subcellularLocation>
    <subcellularLocation>
        <location evidence="2">Nucleus</location>
    </subcellularLocation>
</comment>
<dbReference type="SUPFAM" id="SSF88798">
    <property type="entry name" value="N-terminal, heterodimerisation domain of RBP7 (RpoE)"/>
    <property type="match status" value="1"/>
</dbReference>
<comment type="similarity">
    <text evidence="4">Belongs to the eukaryotic RPB7/RPC8 RNA polymerase subunit family.</text>
</comment>
<dbReference type="InterPro" id="IPR036898">
    <property type="entry name" value="RNA_pol_Rpb7-like_N_sf"/>
</dbReference>
<dbReference type="InterPro" id="IPR005576">
    <property type="entry name" value="Rpb7-like_N"/>
</dbReference>
<evidence type="ECO:0000313" key="19">
    <source>
        <dbReference type="EMBL" id="KAK7368640.1"/>
    </source>
</evidence>
<dbReference type="InterPro" id="IPR006593">
    <property type="entry name" value="Cyt_b561/ferric_Rdtase_TM"/>
</dbReference>
<dbReference type="AlphaFoldDB" id="A0AAN9N8L2"/>
<feature type="transmembrane region" description="Helical" evidence="16">
    <location>
        <begin position="319"/>
        <end position="340"/>
    </location>
</feature>
<keyword evidence="9" id="KW-0479">Metal-binding</keyword>
<evidence type="ECO:0000256" key="15">
    <source>
        <dbReference type="ARBA" id="ARBA00023242"/>
    </source>
</evidence>
<proteinExistence type="inferred from homology"/>
<keyword evidence="15" id="KW-0539">Nucleus</keyword>
<dbReference type="SUPFAM" id="SSF50249">
    <property type="entry name" value="Nucleic acid-binding proteins"/>
    <property type="match status" value="1"/>
</dbReference>
<comment type="caution">
    <text evidence="19">The sequence shown here is derived from an EMBL/GenBank/DDBJ whole genome shotgun (WGS) entry which is preliminary data.</text>
</comment>
<evidence type="ECO:0000256" key="1">
    <source>
        <dbReference type="ARBA" id="ARBA00001970"/>
    </source>
</evidence>
<evidence type="ECO:0000256" key="5">
    <source>
        <dbReference type="ARBA" id="ARBA00022448"/>
    </source>
</evidence>
<dbReference type="InterPro" id="IPR003029">
    <property type="entry name" value="S1_domain"/>
</dbReference>
<comment type="cofactor">
    <cofactor evidence="1">
        <name>heme b</name>
        <dbReference type="ChEBI" id="CHEBI:60344"/>
    </cofactor>
</comment>
<evidence type="ECO:0000256" key="14">
    <source>
        <dbReference type="ARBA" id="ARBA00023163"/>
    </source>
</evidence>
<name>A0AAN9N8L2_PHACN</name>
<dbReference type="GO" id="GO:0020037">
    <property type="term" value="F:heme binding"/>
    <property type="evidence" value="ECO:0007669"/>
    <property type="project" value="TreeGrafter"/>
</dbReference>
<accession>A0AAN9N8L2</accession>
<evidence type="ECO:0000256" key="3">
    <source>
        <dbReference type="ARBA" id="ARBA00004141"/>
    </source>
</evidence>
<dbReference type="PANTHER" id="PTHR15422:SF44">
    <property type="entry name" value="CYTOCHROME B561 DOMAIN-CONTAINING PROTEIN"/>
    <property type="match status" value="1"/>
</dbReference>
<dbReference type="FunFam" id="2.40.50.140:FF:000043">
    <property type="entry name" value="DNA-directed RNA polymerase II subunit RPB7"/>
    <property type="match status" value="1"/>
</dbReference>
<feature type="chain" id="PRO_5042983433" description="Cytochrome b561 domain-containing protein" evidence="17">
    <location>
        <begin position="28"/>
        <end position="530"/>
    </location>
</feature>
<feature type="signal peptide" evidence="17">
    <location>
        <begin position="1"/>
        <end position="27"/>
    </location>
</feature>
<evidence type="ECO:0000256" key="7">
    <source>
        <dbReference type="ARBA" id="ARBA00022617"/>
    </source>
</evidence>
<keyword evidence="6" id="KW-0240">DNA-directed RNA polymerase</keyword>
<evidence type="ECO:0000256" key="4">
    <source>
        <dbReference type="ARBA" id="ARBA00009307"/>
    </source>
</evidence>
<evidence type="ECO:0000256" key="9">
    <source>
        <dbReference type="ARBA" id="ARBA00022723"/>
    </source>
</evidence>
<feature type="domain" description="Cytochrome b561" evidence="18">
    <location>
        <begin position="9"/>
        <end position="221"/>
    </location>
</feature>
<dbReference type="PROSITE" id="PS50939">
    <property type="entry name" value="CYTOCHROME_B561"/>
    <property type="match status" value="1"/>
</dbReference>
<dbReference type="GO" id="GO:0055029">
    <property type="term" value="C:nuclear DNA-directed RNA polymerase complex"/>
    <property type="evidence" value="ECO:0007669"/>
    <property type="project" value="UniProtKB-ARBA"/>
</dbReference>
<dbReference type="InterPro" id="IPR012340">
    <property type="entry name" value="NA-bd_OB-fold"/>
</dbReference>
<dbReference type="Pfam" id="PF00575">
    <property type="entry name" value="S1"/>
    <property type="match status" value="1"/>
</dbReference>
<dbReference type="Gene3D" id="3.30.1490.120">
    <property type="entry name" value="RNA polymerase Rpb7-like, N-terminal domain"/>
    <property type="match status" value="1"/>
</dbReference>
<keyword evidence="14" id="KW-0804">Transcription</keyword>
<dbReference type="GO" id="GO:0046872">
    <property type="term" value="F:metal ion binding"/>
    <property type="evidence" value="ECO:0007669"/>
    <property type="project" value="UniProtKB-KW"/>
</dbReference>
<evidence type="ECO:0000256" key="11">
    <source>
        <dbReference type="ARBA" id="ARBA00022989"/>
    </source>
</evidence>
<dbReference type="Gene3D" id="2.40.50.140">
    <property type="entry name" value="Nucleic acid-binding proteins"/>
    <property type="match status" value="1"/>
</dbReference>
<dbReference type="PANTHER" id="PTHR15422">
    <property type="entry name" value="OS05G0565100 PROTEIN"/>
    <property type="match status" value="1"/>
</dbReference>
<keyword evidence="17" id="KW-0732">Signal</keyword>
<feature type="transmembrane region" description="Helical" evidence="16">
    <location>
        <begin position="194"/>
        <end position="213"/>
    </location>
</feature>
<evidence type="ECO:0000256" key="8">
    <source>
        <dbReference type="ARBA" id="ARBA00022692"/>
    </source>
</evidence>
<evidence type="ECO:0000256" key="17">
    <source>
        <dbReference type="SAM" id="SignalP"/>
    </source>
</evidence>
<dbReference type="Pfam" id="PF03876">
    <property type="entry name" value="SHS2_Rpb7-N"/>
    <property type="match status" value="1"/>
</dbReference>
<dbReference type="GO" id="GO:0003676">
    <property type="term" value="F:nucleic acid binding"/>
    <property type="evidence" value="ECO:0007669"/>
    <property type="project" value="InterPro"/>
</dbReference>
<keyword evidence="13 16" id="KW-0472">Membrane</keyword>
<sequence length="530" mass="59471">MHTLWKPVHIAVTSFYVSVLLFSHCMAYEEGNHSSSHKNTNNKLYKVNQQKTSDIAVHGLLLWASTGFLMPLGILIIRGSIKAEPGSRRSKVLFYLHVGFQMLSVLLATVGAAMSLKKFENSFDNNHQKLGLALYGAILAQGLIGFFRPHRGKKERSYWYLIHWILGTIVSLVGIINIYTGLKAYHKRTLKSTTLWTILFTVEVSFIGLIYLFQDKLEYMKKQGVIIGSESSIQSSNQGIPQSQTQKELLPVACGRKRNALENFTVLIRPLVPHLLTAPRIVELGITITLITSFTKLIVRPGLGSITEATPSPSFSLNFTIPYLTFTFQLRILTVITLLLRSRLDKKGKRRYAKMFFHIVLERNMQLHPRYFGRNLRDNLVSKLMKDVEGTCSGRHGFVVAVTGIENIGKGLIRDGTGFVTFPVKYQCVVFRPFKGEILEAVVTMVNKMGFFAEAGPVQIFVSNHLIPDDMEFQSGDMPNYTTSDGSVKIQKDSEVRLKIIGTRVDATEIFCIGTIKDDFLGVINDPATV</sequence>
<organism evidence="19 20">
    <name type="scientific">Phaseolus coccineus</name>
    <name type="common">Scarlet runner bean</name>
    <name type="synonym">Phaseolus multiflorus</name>
    <dbReference type="NCBI Taxonomy" id="3886"/>
    <lineage>
        <taxon>Eukaryota</taxon>
        <taxon>Viridiplantae</taxon>
        <taxon>Streptophyta</taxon>
        <taxon>Embryophyta</taxon>
        <taxon>Tracheophyta</taxon>
        <taxon>Spermatophyta</taxon>
        <taxon>Magnoliopsida</taxon>
        <taxon>eudicotyledons</taxon>
        <taxon>Gunneridae</taxon>
        <taxon>Pentapetalae</taxon>
        <taxon>rosids</taxon>
        <taxon>fabids</taxon>
        <taxon>Fabales</taxon>
        <taxon>Fabaceae</taxon>
        <taxon>Papilionoideae</taxon>
        <taxon>50 kb inversion clade</taxon>
        <taxon>NPAAA clade</taxon>
        <taxon>indigoferoid/millettioid clade</taxon>
        <taxon>Phaseoleae</taxon>
        <taxon>Phaseolus</taxon>
    </lineage>
</organism>
<evidence type="ECO:0000256" key="6">
    <source>
        <dbReference type="ARBA" id="ARBA00022478"/>
    </source>
</evidence>